<sequence>MVATAINPATQLHVGGDVLTAQFAATVAAHGEGFRMKSEFPTGACCRLLERPVLAMAFSCGLQLREGRR</sequence>
<protein>
    <submittedName>
        <fullName evidence="1">Uncharacterized protein</fullName>
    </submittedName>
</protein>
<name>A2CDX4_PROM3</name>
<dbReference type="KEGG" id="pmf:P9303_29541"/>
<reference evidence="1 2" key="1">
    <citation type="journal article" date="2007" name="PLoS Genet.">
        <title>Patterns and implications of gene gain and loss in the evolution of Prochlorococcus.</title>
        <authorList>
            <person name="Kettler G.C."/>
            <person name="Martiny A.C."/>
            <person name="Huang K."/>
            <person name="Zucker J."/>
            <person name="Coleman M.L."/>
            <person name="Rodrigue S."/>
            <person name="Chen F."/>
            <person name="Lapidus A."/>
            <person name="Ferriera S."/>
            <person name="Johnson J."/>
            <person name="Steglich C."/>
            <person name="Church G.M."/>
            <person name="Richardson P."/>
            <person name="Chisholm S.W."/>
        </authorList>
    </citation>
    <scope>NUCLEOTIDE SEQUENCE [LARGE SCALE GENOMIC DNA]</scope>
    <source>
        <strain evidence="1 2">MIT 9303</strain>
    </source>
</reference>
<gene>
    <name evidence="1" type="ordered locus">P9303_29541</name>
</gene>
<proteinExistence type="predicted"/>
<dbReference type="Proteomes" id="UP000002274">
    <property type="component" value="Chromosome"/>
</dbReference>
<dbReference type="HOGENOM" id="CLU_2772590_0_0_3"/>
<evidence type="ECO:0000313" key="2">
    <source>
        <dbReference type="Proteomes" id="UP000002274"/>
    </source>
</evidence>
<dbReference type="EMBL" id="CP000554">
    <property type="protein sequence ID" value="ABM79684.1"/>
    <property type="molecule type" value="Genomic_DNA"/>
</dbReference>
<organism evidence="1 2">
    <name type="scientific">Prochlorococcus marinus (strain MIT 9303)</name>
    <dbReference type="NCBI Taxonomy" id="59922"/>
    <lineage>
        <taxon>Bacteria</taxon>
        <taxon>Bacillati</taxon>
        <taxon>Cyanobacteriota</taxon>
        <taxon>Cyanophyceae</taxon>
        <taxon>Synechococcales</taxon>
        <taxon>Prochlorococcaceae</taxon>
        <taxon>Prochlorococcus</taxon>
    </lineage>
</organism>
<dbReference type="AlphaFoldDB" id="A2CDX4"/>
<accession>A2CDX4</accession>
<evidence type="ECO:0000313" key="1">
    <source>
        <dbReference type="EMBL" id="ABM79684.1"/>
    </source>
</evidence>